<evidence type="ECO:0000313" key="1">
    <source>
        <dbReference type="EMBL" id="GAA0464008.1"/>
    </source>
</evidence>
<dbReference type="EMBL" id="BAAABY010000023">
    <property type="protein sequence ID" value="GAA0464008.1"/>
    <property type="molecule type" value="Genomic_DNA"/>
</dbReference>
<organism evidence="1 2">
    <name type="scientific">Streptomyces olivaceiscleroticus</name>
    <dbReference type="NCBI Taxonomy" id="68245"/>
    <lineage>
        <taxon>Bacteria</taxon>
        <taxon>Bacillati</taxon>
        <taxon>Actinomycetota</taxon>
        <taxon>Actinomycetes</taxon>
        <taxon>Kitasatosporales</taxon>
        <taxon>Streptomycetaceae</taxon>
        <taxon>Streptomyces</taxon>
    </lineage>
</organism>
<protein>
    <recommendedName>
        <fullName evidence="3">N-acetylmuramoyl-L-alanine amidase domain-containing protein</fullName>
    </recommendedName>
</protein>
<name>A0ABP3JVF5_9ACTN</name>
<comment type="caution">
    <text evidence="1">The sequence shown here is derived from an EMBL/GenBank/DDBJ whole genome shotgun (WGS) entry which is preliminary data.</text>
</comment>
<dbReference type="RefSeq" id="WP_346095420.1">
    <property type="nucleotide sequence ID" value="NZ_BAAABY010000023.1"/>
</dbReference>
<keyword evidence="2" id="KW-1185">Reference proteome</keyword>
<accession>A0ABP3JVF5</accession>
<dbReference type="Proteomes" id="UP001500909">
    <property type="component" value="Unassembled WGS sequence"/>
</dbReference>
<reference evidence="2" key="1">
    <citation type="journal article" date="2019" name="Int. J. Syst. Evol. Microbiol.">
        <title>The Global Catalogue of Microorganisms (GCM) 10K type strain sequencing project: providing services to taxonomists for standard genome sequencing and annotation.</title>
        <authorList>
            <consortium name="The Broad Institute Genomics Platform"/>
            <consortium name="The Broad Institute Genome Sequencing Center for Infectious Disease"/>
            <person name="Wu L."/>
            <person name="Ma J."/>
        </authorList>
    </citation>
    <scope>NUCLEOTIDE SEQUENCE [LARGE SCALE GENOMIC DNA]</scope>
    <source>
        <strain evidence="2">JCM 4805</strain>
    </source>
</reference>
<gene>
    <name evidence="1" type="ORF">GCM10010361_29910</name>
</gene>
<sequence>MPKGPQRYPGASTRYWFQNKFPGNVQQVNTIVLHTTEGTAVPSYAGGSQAPNFTLLPDPRSKRIVAYQHFDFDRSSRALANKPGGVQTNTLNVTQVELVGTCNPSTHNKWAEANRAHVFWPQAPGWALEGLVELLVWAHREHGVPLAGPNSWKP</sequence>
<evidence type="ECO:0008006" key="3">
    <source>
        <dbReference type="Google" id="ProtNLM"/>
    </source>
</evidence>
<proteinExistence type="predicted"/>
<evidence type="ECO:0000313" key="2">
    <source>
        <dbReference type="Proteomes" id="UP001500909"/>
    </source>
</evidence>